<evidence type="ECO:0000313" key="2">
    <source>
        <dbReference type="EMBL" id="GGP84518.1"/>
    </source>
</evidence>
<dbReference type="RefSeq" id="WP_189227455.1">
    <property type="nucleotide sequence ID" value="NZ_BMRG01000026.1"/>
</dbReference>
<evidence type="ECO:0000259" key="1">
    <source>
        <dbReference type="Pfam" id="PF19956"/>
    </source>
</evidence>
<feature type="domain" description="Effector-associated" evidence="1">
    <location>
        <begin position="214"/>
        <end position="291"/>
    </location>
</feature>
<dbReference type="Gene3D" id="3.30.70.1230">
    <property type="entry name" value="Nucleotide cyclase"/>
    <property type="match status" value="1"/>
</dbReference>
<dbReference type="InterPro" id="IPR029787">
    <property type="entry name" value="Nucleotide_cyclase"/>
</dbReference>
<reference evidence="2" key="2">
    <citation type="submission" date="2020-09" db="EMBL/GenBank/DDBJ databases">
        <authorList>
            <person name="Sun Q."/>
            <person name="Ohkuma M."/>
        </authorList>
    </citation>
    <scope>NUCLEOTIDE SEQUENCE</scope>
    <source>
        <strain evidence="2">JCM 3313</strain>
    </source>
</reference>
<dbReference type="EMBL" id="BMRG01000026">
    <property type="protein sequence ID" value="GGP84518.1"/>
    <property type="molecule type" value="Genomic_DNA"/>
</dbReference>
<dbReference type="AlphaFoldDB" id="A0A918AU33"/>
<keyword evidence="3" id="KW-1185">Reference proteome</keyword>
<evidence type="ECO:0000313" key="3">
    <source>
        <dbReference type="Proteomes" id="UP000639606"/>
    </source>
</evidence>
<dbReference type="SUPFAM" id="SSF55073">
    <property type="entry name" value="Nucleotide cyclase"/>
    <property type="match status" value="1"/>
</dbReference>
<sequence length="300" mass="33208">MLSHELPLHHTILVVDVERYGAPERTDHHRAAVHNGLNRALRHAFAQASIDWDRCVVQDGGDGALVLVPASTPKNVLLTDVLPKLAAELEDHNALAPAPERIRLRFALHAGEVRRVDHGIVGEGVIHASRLLDSAELREALRQSAEAIAVIVSDGFHRDVVRHDPRTEPEKFHPVFVRVKELRVKAWIKYSTPPSPQSSPQRSTSPAERLSSLVDALLEVPSVREEAGRETLLGLLPPQVRQAVPHQRRPRLQVVELVRTCLDYEDGLANLLAAVRELEGDSTAVRGVETAARHWLRGGN</sequence>
<organism evidence="2 3">
    <name type="scientific">Saccharothrix coeruleofusca</name>
    <dbReference type="NCBI Taxonomy" id="33919"/>
    <lineage>
        <taxon>Bacteria</taxon>
        <taxon>Bacillati</taxon>
        <taxon>Actinomycetota</taxon>
        <taxon>Actinomycetes</taxon>
        <taxon>Pseudonocardiales</taxon>
        <taxon>Pseudonocardiaceae</taxon>
        <taxon>Saccharothrix</taxon>
    </lineage>
</organism>
<accession>A0A918AU33</accession>
<proteinExistence type="predicted"/>
<dbReference type="InterPro" id="IPR045431">
    <property type="entry name" value="EAD2"/>
</dbReference>
<dbReference type="Pfam" id="PF19956">
    <property type="entry name" value="EAD2"/>
    <property type="match status" value="1"/>
</dbReference>
<reference evidence="2" key="1">
    <citation type="journal article" date="2014" name="Int. J. Syst. Evol. Microbiol.">
        <title>Complete genome sequence of Corynebacterium casei LMG S-19264T (=DSM 44701T), isolated from a smear-ripened cheese.</title>
        <authorList>
            <consortium name="US DOE Joint Genome Institute (JGI-PGF)"/>
            <person name="Walter F."/>
            <person name="Albersmeier A."/>
            <person name="Kalinowski J."/>
            <person name="Ruckert C."/>
        </authorList>
    </citation>
    <scope>NUCLEOTIDE SEQUENCE</scope>
    <source>
        <strain evidence="2">JCM 3313</strain>
    </source>
</reference>
<protein>
    <recommendedName>
        <fullName evidence="1">Effector-associated domain-containing protein</fullName>
    </recommendedName>
</protein>
<gene>
    <name evidence="2" type="ORF">GCM10010185_67980</name>
</gene>
<dbReference type="Proteomes" id="UP000639606">
    <property type="component" value="Unassembled WGS sequence"/>
</dbReference>
<name>A0A918AU33_9PSEU</name>
<comment type="caution">
    <text evidence="2">The sequence shown here is derived from an EMBL/GenBank/DDBJ whole genome shotgun (WGS) entry which is preliminary data.</text>
</comment>